<evidence type="ECO:0000259" key="6">
    <source>
        <dbReference type="Pfam" id="PF01545"/>
    </source>
</evidence>
<evidence type="ECO:0000256" key="1">
    <source>
        <dbReference type="ARBA" id="ARBA00004141"/>
    </source>
</evidence>
<evidence type="ECO:0000313" key="7">
    <source>
        <dbReference type="EMBL" id="PJE80182.1"/>
    </source>
</evidence>
<feature type="transmembrane region" description="Helical" evidence="5">
    <location>
        <begin position="206"/>
        <end position="223"/>
    </location>
</feature>
<reference evidence="7" key="1">
    <citation type="journal article" date="2017" name="Appl. Environ. Microbiol.">
        <title>Molecular characterization of an Endozoicomonas-like organism causing infection in king scallop Pecten maximus L.</title>
        <authorList>
            <person name="Cano I."/>
            <person name="van Aerle R."/>
            <person name="Ross S."/>
            <person name="Verner-Jeffreys D.W."/>
            <person name="Paley R.K."/>
            <person name="Rimmer G."/>
            <person name="Ryder D."/>
            <person name="Hooper P."/>
            <person name="Stone D."/>
            <person name="Feist S.W."/>
        </authorList>
    </citation>
    <scope>NUCLEOTIDE SEQUENCE</scope>
</reference>
<evidence type="ECO:0000256" key="4">
    <source>
        <dbReference type="ARBA" id="ARBA00023136"/>
    </source>
</evidence>
<dbReference type="SUPFAM" id="SSF161111">
    <property type="entry name" value="Cation efflux protein transmembrane domain-like"/>
    <property type="match status" value="1"/>
</dbReference>
<dbReference type="EMBL" id="NSIT01000028">
    <property type="protein sequence ID" value="PJE80182.1"/>
    <property type="molecule type" value="Genomic_DNA"/>
</dbReference>
<evidence type="ECO:0000256" key="3">
    <source>
        <dbReference type="ARBA" id="ARBA00022989"/>
    </source>
</evidence>
<proteinExistence type="predicted"/>
<name>A0A2H9TAC9_9ZZZZ</name>
<evidence type="ECO:0000256" key="2">
    <source>
        <dbReference type="ARBA" id="ARBA00022692"/>
    </source>
</evidence>
<keyword evidence="4 5" id="KW-0472">Membrane</keyword>
<keyword evidence="2 5" id="KW-0812">Transmembrane</keyword>
<gene>
    <name evidence="7" type="ORF">CI610_00834</name>
</gene>
<feature type="transmembrane region" description="Helical" evidence="5">
    <location>
        <begin position="100"/>
        <end position="125"/>
    </location>
</feature>
<comment type="subcellular location">
    <subcellularLocation>
        <location evidence="1">Membrane</location>
        <topology evidence="1">Multi-pass membrane protein</topology>
    </subcellularLocation>
</comment>
<dbReference type="AlphaFoldDB" id="A0A2H9TAC9"/>
<feature type="transmembrane region" description="Helical" evidence="5">
    <location>
        <begin position="31"/>
        <end position="51"/>
    </location>
</feature>
<dbReference type="InterPro" id="IPR027469">
    <property type="entry name" value="Cation_efflux_TMD_sf"/>
</dbReference>
<evidence type="ECO:0000256" key="5">
    <source>
        <dbReference type="SAM" id="Phobius"/>
    </source>
</evidence>
<organism evidence="7">
    <name type="scientific">invertebrate metagenome</name>
    <dbReference type="NCBI Taxonomy" id="1711999"/>
    <lineage>
        <taxon>unclassified sequences</taxon>
        <taxon>metagenomes</taxon>
        <taxon>organismal metagenomes</taxon>
    </lineage>
</organism>
<dbReference type="InterPro" id="IPR058533">
    <property type="entry name" value="Cation_efflux_TM"/>
</dbReference>
<accession>A0A2H9TAC9</accession>
<sequence>MFFKKAVTRIAHYAFLIPYHEIILMVSEQKALIVSVFLEMSFGLAGITIAIESHSDVILLDGAYSTVCCFIMMANLKVARIATKHITHNSSFENTTLEPFIITLQALIILTFCALLAISSIWHISNGGYFTSLTGPVIYELFSISVGILATGGFYTLSKATESSLLSIECQEWLFDTLLSLTAMSAFLLGIYLGRTHPWTPFIDPAITLLMVVFIAPYPLRILRTNIQELMLRKIPDTPITREICIAIRKEANQLALPLNRVYPLKTGRWLHIIIEYSPSYCCKKEVILRIDRIAQNTAKLHTLYYRIHHHLVVVSRTKK</sequence>
<dbReference type="GO" id="GO:0016020">
    <property type="term" value="C:membrane"/>
    <property type="evidence" value="ECO:0007669"/>
    <property type="project" value="UniProtKB-SubCell"/>
</dbReference>
<dbReference type="Gene3D" id="1.20.1510.10">
    <property type="entry name" value="Cation efflux protein transmembrane domain"/>
    <property type="match status" value="1"/>
</dbReference>
<feature type="transmembrane region" description="Helical" evidence="5">
    <location>
        <begin position="137"/>
        <end position="157"/>
    </location>
</feature>
<dbReference type="Pfam" id="PF01545">
    <property type="entry name" value="Cation_efflux"/>
    <property type="match status" value="1"/>
</dbReference>
<feature type="transmembrane region" description="Helical" evidence="5">
    <location>
        <begin position="173"/>
        <end position="194"/>
    </location>
</feature>
<feature type="domain" description="Cation efflux protein transmembrane" evidence="6">
    <location>
        <begin position="32"/>
        <end position="231"/>
    </location>
</feature>
<comment type="caution">
    <text evidence="7">The sequence shown here is derived from an EMBL/GenBank/DDBJ whole genome shotgun (WGS) entry which is preliminary data.</text>
</comment>
<dbReference type="GO" id="GO:0008324">
    <property type="term" value="F:monoatomic cation transmembrane transporter activity"/>
    <property type="evidence" value="ECO:0007669"/>
    <property type="project" value="InterPro"/>
</dbReference>
<protein>
    <recommendedName>
        <fullName evidence="6">Cation efflux protein transmembrane domain-containing protein</fullName>
    </recommendedName>
</protein>
<feature type="transmembrane region" description="Helical" evidence="5">
    <location>
        <begin position="57"/>
        <end position="79"/>
    </location>
</feature>
<keyword evidence="3 5" id="KW-1133">Transmembrane helix</keyword>